<dbReference type="EMBL" id="JABSNM010000012">
    <property type="protein sequence ID" value="NRT57096.1"/>
    <property type="molecule type" value="Genomic_DNA"/>
</dbReference>
<accession>A0ABX2G5T0</accession>
<dbReference type="InterPro" id="IPR002994">
    <property type="entry name" value="Surf1/Shy1"/>
</dbReference>
<comment type="subcellular location">
    <subcellularLocation>
        <location evidence="6">Cell membrane</location>
        <topology evidence="6">Multi-pass membrane protein</topology>
    </subcellularLocation>
    <subcellularLocation>
        <location evidence="1">Membrane</location>
    </subcellularLocation>
</comment>
<dbReference type="PANTHER" id="PTHR23427:SF2">
    <property type="entry name" value="SURFEIT LOCUS PROTEIN 1"/>
    <property type="match status" value="1"/>
</dbReference>
<name>A0ABX2G5T0_9BURK</name>
<keyword evidence="9" id="KW-1185">Reference proteome</keyword>
<keyword evidence="4 6" id="KW-1133">Transmembrane helix</keyword>
<dbReference type="PANTHER" id="PTHR23427">
    <property type="entry name" value="SURFEIT LOCUS PROTEIN"/>
    <property type="match status" value="1"/>
</dbReference>
<evidence type="ECO:0000313" key="9">
    <source>
        <dbReference type="Proteomes" id="UP001516061"/>
    </source>
</evidence>
<keyword evidence="5 6" id="KW-0472">Membrane</keyword>
<keyword evidence="6" id="KW-1003">Cell membrane</keyword>
<keyword evidence="3 6" id="KW-0812">Transmembrane</keyword>
<dbReference type="InterPro" id="IPR045214">
    <property type="entry name" value="Surf1/Surf4"/>
</dbReference>
<dbReference type="PROSITE" id="PS50895">
    <property type="entry name" value="SURF1"/>
    <property type="match status" value="1"/>
</dbReference>
<feature type="transmembrane region" description="Helical" evidence="6">
    <location>
        <begin position="238"/>
        <end position="258"/>
    </location>
</feature>
<gene>
    <name evidence="8" type="ORF">HNQ01_002845</name>
</gene>
<comment type="caution">
    <text evidence="8">The sequence shown here is derived from an EMBL/GenBank/DDBJ whole genome shotgun (WGS) entry which is preliminary data.</text>
</comment>
<organism evidence="8 9">
    <name type="scientific">Sphaerotilus uruguayifluvii</name>
    <dbReference type="NCBI Taxonomy" id="2735897"/>
    <lineage>
        <taxon>Bacteria</taxon>
        <taxon>Pseudomonadati</taxon>
        <taxon>Pseudomonadota</taxon>
        <taxon>Betaproteobacteria</taxon>
        <taxon>Burkholderiales</taxon>
        <taxon>Sphaerotilaceae</taxon>
        <taxon>Sphaerotilus</taxon>
    </lineage>
</organism>
<evidence type="ECO:0000256" key="5">
    <source>
        <dbReference type="ARBA" id="ARBA00023136"/>
    </source>
</evidence>
<evidence type="ECO:0000313" key="8">
    <source>
        <dbReference type="EMBL" id="NRT57096.1"/>
    </source>
</evidence>
<evidence type="ECO:0000256" key="1">
    <source>
        <dbReference type="ARBA" id="ARBA00004370"/>
    </source>
</evidence>
<evidence type="ECO:0000256" key="3">
    <source>
        <dbReference type="ARBA" id="ARBA00022692"/>
    </source>
</evidence>
<dbReference type="Pfam" id="PF02104">
    <property type="entry name" value="SURF1"/>
    <property type="match status" value="1"/>
</dbReference>
<evidence type="ECO:0000256" key="4">
    <source>
        <dbReference type="ARBA" id="ARBA00022989"/>
    </source>
</evidence>
<dbReference type="CDD" id="cd06662">
    <property type="entry name" value="SURF1"/>
    <property type="match status" value="1"/>
</dbReference>
<evidence type="ECO:0000256" key="6">
    <source>
        <dbReference type="RuleBase" id="RU363076"/>
    </source>
</evidence>
<protein>
    <recommendedName>
        <fullName evidence="6">SURF1-like protein</fullName>
    </recommendedName>
</protein>
<proteinExistence type="inferred from homology"/>
<dbReference type="Proteomes" id="UP001516061">
    <property type="component" value="Unassembled WGS sequence"/>
</dbReference>
<dbReference type="RefSeq" id="WP_286180814.1">
    <property type="nucleotide sequence ID" value="NZ_JABSNM010000012.1"/>
</dbReference>
<feature type="region of interest" description="Disordered" evidence="7">
    <location>
        <begin position="1"/>
        <end position="21"/>
    </location>
</feature>
<sequence length="269" mass="29564">MTIFMAKDCSTASSAPTAREPAPRRRRIAAIVAALLLVALTARLGLWQLDRAATKQALQTRQALRERLPALSGPELLQLAAQPERIGAQLQRRVVLRGRWVADATVFLDNRPMGGRVGFHVVTPLRLDDGRAVLVQRGWAPRDALQRERLPPVRTPDGPVTLSARLVDGPSRLYALGDGAPERGPIRQNLDSAALARDSGLSLLPLTLLQVDDAGNGGDGLRRDWPAPDFGIERHRGYALQWFALSTLAAGLLLWFALLRPWLRRRKAC</sequence>
<feature type="transmembrane region" description="Helical" evidence="6">
    <location>
        <begin position="28"/>
        <end position="49"/>
    </location>
</feature>
<comment type="similarity">
    <text evidence="2 6">Belongs to the SURF1 family.</text>
</comment>
<evidence type="ECO:0000256" key="2">
    <source>
        <dbReference type="ARBA" id="ARBA00007165"/>
    </source>
</evidence>
<feature type="compositionally biased region" description="Low complexity" evidence="7">
    <location>
        <begin position="10"/>
        <end position="20"/>
    </location>
</feature>
<reference evidence="8 9" key="1">
    <citation type="submission" date="2020-05" db="EMBL/GenBank/DDBJ databases">
        <title>Genomic Encyclopedia of Type Strains, Phase IV (KMG-V): Genome sequencing to study the core and pangenomes of soil and plant-associated prokaryotes.</title>
        <authorList>
            <person name="Whitman W."/>
        </authorList>
    </citation>
    <scope>NUCLEOTIDE SEQUENCE [LARGE SCALE GENOMIC DNA]</scope>
    <source>
        <strain evidence="8 9">C29</strain>
    </source>
</reference>
<evidence type="ECO:0000256" key="7">
    <source>
        <dbReference type="SAM" id="MobiDB-lite"/>
    </source>
</evidence>